<dbReference type="Proteomes" id="UP000192907">
    <property type="component" value="Unassembled WGS sequence"/>
</dbReference>
<dbReference type="Pfam" id="PF09424">
    <property type="entry name" value="YqeY"/>
    <property type="match status" value="1"/>
</dbReference>
<dbReference type="AlphaFoldDB" id="A0A1Y6C122"/>
<dbReference type="Gene3D" id="1.10.1510.10">
    <property type="entry name" value="Uncharacterised protein YqeY/AIM41 PF09424, N-terminal domain"/>
    <property type="match status" value="1"/>
</dbReference>
<sequence>MSLMEQIKGDLKDAMKAKDKFKTQVLRMVLSEFNYANTAPNAEGDDQMALKVLSSYHKRLVKSLDDYPEGDRRNDIQKEVALVALYLPAKVGAREVEAAIDKLFADTEERQFGVLMKSLMKQFGQKADGKLISTALKKRLGE</sequence>
<reference evidence="2" key="1">
    <citation type="submission" date="2017-04" db="EMBL/GenBank/DDBJ databases">
        <authorList>
            <person name="Varghese N."/>
            <person name="Submissions S."/>
        </authorList>
    </citation>
    <scope>NUCLEOTIDE SEQUENCE [LARGE SCALE GENOMIC DNA]</scope>
    <source>
        <strain evidence="2">RKEM611</strain>
    </source>
</reference>
<gene>
    <name evidence="1" type="ORF">SAMN06296036_111150</name>
</gene>
<dbReference type="InterPro" id="IPR003789">
    <property type="entry name" value="Asn/Gln_tRNA_amidoTrase-B-like"/>
</dbReference>
<accession>A0A1Y6C122</accession>
<dbReference type="PANTHER" id="PTHR28055:SF1">
    <property type="entry name" value="ALTERED INHERITANCE OF MITOCHONDRIA PROTEIN 41, MITOCHONDRIAL"/>
    <property type="match status" value="1"/>
</dbReference>
<proteinExistence type="predicted"/>
<dbReference type="GO" id="GO:0016884">
    <property type="term" value="F:carbon-nitrogen ligase activity, with glutamine as amido-N-donor"/>
    <property type="evidence" value="ECO:0007669"/>
    <property type="project" value="InterPro"/>
</dbReference>
<dbReference type="InterPro" id="IPR023168">
    <property type="entry name" value="GatB_Yqey_C_2"/>
</dbReference>
<organism evidence="1 2">
    <name type="scientific">Pseudobacteriovorax antillogorgiicola</name>
    <dbReference type="NCBI Taxonomy" id="1513793"/>
    <lineage>
        <taxon>Bacteria</taxon>
        <taxon>Pseudomonadati</taxon>
        <taxon>Bdellovibrionota</taxon>
        <taxon>Oligoflexia</taxon>
        <taxon>Oligoflexales</taxon>
        <taxon>Pseudobacteriovoracaceae</taxon>
        <taxon>Pseudobacteriovorax</taxon>
    </lineage>
</organism>
<dbReference type="EMBL" id="FWZT01000011">
    <property type="protein sequence ID" value="SMF38312.1"/>
    <property type="molecule type" value="Genomic_DNA"/>
</dbReference>
<keyword evidence="2" id="KW-1185">Reference proteome</keyword>
<dbReference type="Gene3D" id="1.10.10.410">
    <property type="match status" value="1"/>
</dbReference>
<evidence type="ECO:0008006" key="3">
    <source>
        <dbReference type="Google" id="ProtNLM"/>
    </source>
</evidence>
<dbReference type="STRING" id="1513793.SAMN06296036_111150"/>
<evidence type="ECO:0000313" key="1">
    <source>
        <dbReference type="EMBL" id="SMF38312.1"/>
    </source>
</evidence>
<evidence type="ECO:0000313" key="2">
    <source>
        <dbReference type="Proteomes" id="UP000192907"/>
    </source>
</evidence>
<protein>
    <recommendedName>
        <fullName evidence="3">GatB/YqeY domain-containing protein</fullName>
    </recommendedName>
</protein>
<dbReference type="InterPro" id="IPR042184">
    <property type="entry name" value="YqeY/Aim41_N"/>
</dbReference>
<name>A0A1Y6C122_9BACT</name>
<dbReference type="SUPFAM" id="SSF89095">
    <property type="entry name" value="GatB/YqeY motif"/>
    <property type="match status" value="1"/>
</dbReference>
<dbReference type="PANTHER" id="PTHR28055">
    <property type="entry name" value="ALTERED INHERITANCE OF MITOCHONDRIA PROTEIN 41, MITOCHONDRIAL"/>
    <property type="match status" value="1"/>
</dbReference>
<dbReference type="InterPro" id="IPR019004">
    <property type="entry name" value="YqeY/Aim41"/>
</dbReference>